<evidence type="ECO:0000313" key="1">
    <source>
        <dbReference type="EMBL" id="MFD1612472.1"/>
    </source>
</evidence>
<reference evidence="2" key="1">
    <citation type="journal article" date="2019" name="Int. J. Syst. Evol. Microbiol.">
        <title>The Global Catalogue of Microorganisms (GCM) 10K type strain sequencing project: providing services to taxonomists for standard genome sequencing and annotation.</title>
        <authorList>
            <consortium name="The Broad Institute Genomics Platform"/>
            <consortium name="The Broad Institute Genome Sequencing Center for Infectious Disease"/>
            <person name="Wu L."/>
            <person name="Ma J."/>
        </authorList>
    </citation>
    <scope>NUCLEOTIDE SEQUENCE [LARGE SCALE GENOMIC DNA]</scope>
    <source>
        <strain evidence="2">CGMCC 1.16275</strain>
    </source>
</reference>
<comment type="caution">
    <text evidence="1">The sequence shown here is derived from an EMBL/GenBank/DDBJ whole genome shotgun (WGS) entry which is preliminary data.</text>
</comment>
<name>A0ABW4I5F4_9SPHN</name>
<dbReference type="RefSeq" id="WP_380889388.1">
    <property type="nucleotide sequence ID" value="NZ_JBHUDY010000001.1"/>
</dbReference>
<keyword evidence="2" id="KW-1185">Reference proteome</keyword>
<sequence>MDRFIRSAFGSIWSLELLLALRQRPEHRWTRAELIEELRASEQVLTRSTADLVAADLASVDEEGRTRYAPASPALDESVREVVALYAARPATVRRLIVGGKSDSIASFADAFRFRRKPGE</sequence>
<accession>A0ABW4I5F4</accession>
<evidence type="ECO:0000313" key="2">
    <source>
        <dbReference type="Proteomes" id="UP001597115"/>
    </source>
</evidence>
<proteinExistence type="predicted"/>
<protein>
    <recommendedName>
        <fullName evidence="3">Transcriptional regulator</fullName>
    </recommendedName>
</protein>
<organism evidence="1 2">
    <name type="scientific">Sphingomonas tabacisoli</name>
    <dbReference type="NCBI Taxonomy" id="2249466"/>
    <lineage>
        <taxon>Bacteria</taxon>
        <taxon>Pseudomonadati</taxon>
        <taxon>Pseudomonadota</taxon>
        <taxon>Alphaproteobacteria</taxon>
        <taxon>Sphingomonadales</taxon>
        <taxon>Sphingomonadaceae</taxon>
        <taxon>Sphingomonas</taxon>
    </lineage>
</organism>
<evidence type="ECO:0008006" key="3">
    <source>
        <dbReference type="Google" id="ProtNLM"/>
    </source>
</evidence>
<gene>
    <name evidence="1" type="ORF">ACFSCW_11735</name>
</gene>
<dbReference type="EMBL" id="JBHUDY010000001">
    <property type="protein sequence ID" value="MFD1612472.1"/>
    <property type="molecule type" value="Genomic_DNA"/>
</dbReference>
<dbReference type="Proteomes" id="UP001597115">
    <property type="component" value="Unassembled WGS sequence"/>
</dbReference>